<dbReference type="OMA" id="EIDWCKQ"/>
<evidence type="ECO:0000256" key="6">
    <source>
        <dbReference type="PROSITE-ProRule" id="PRU10007"/>
    </source>
</evidence>
<dbReference type="GO" id="GO:0005737">
    <property type="term" value="C:cytoplasm"/>
    <property type="evidence" value="ECO:0007669"/>
    <property type="project" value="TreeGrafter"/>
</dbReference>
<comment type="caution">
    <text evidence="9">The sequence shown here is derived from an EMBL/GenBank/DDBJ whole genome shotgun (WGS) entry which is preliminary data.</text>
</comment>
<accession>A8NBV6</accession>
<evidence type="ECO:0000313" key="9">
    <source>
        <dbReference type="EMBL" id="EAU89477.1"/>
    </source>
</evidence>
<feature type="active site" evidence="5 6">
    <location>
        <position position="218"/>
    </location>
</feature>
<dbReference type="SUPFAM" id="SSF53720">
    <property type="entry name" value="ALDH-like"/>
    <property type="match status" value="1"/>
</dbReference>
<dbReference type="InterPro" id="IPR029510">
    <property type="entry name" value="Ald_DH_CS_GLU"/>
</dbReference>
<feature type="domain" description="Aldehyde dehydrogenase" evidence="8">
    <location>
        <begin position="9"/>
        <end position="438"/>
    </location>
</feature>
<dbReference type="InterPro" id="IPR016163">
    <property type="entry name" value="Ald_DH_C"/>
</dbReference>
<dbReference type="STRING" id="240176.A8NBV6"/>
<dbReference type="AlphaFoldDB" id="A8NBV6"/>
<protein>
    <recommendedName>
        <fullName evidence="4">Aldehyde dehydrogenase</fullName>
    </recommendedName>
</protein>
<dbReference type="FunFam" id="3.40.605.10:FF:000004">
    <property type="entry name" value="Aldehyde dehydrogenase"/>
    <property type="match status" value="1"/>
</dbReference>
<evidence type="ECO:0000256" key="5">
    <source>
        <dbReference type="PIRSR" id="PIRSR036492-1"/>
    </source>
</evidence>
<dbReference type="eggNOG" id="KOG2456">
    <property type="taxonomic scope" value="Eukaryota"/>
</dbReference>
<dbReference type="InterPro" id="IPR016161">
    <property type="entry name" value="Ald_DH/histidinol_DH"/>
</dbReference>
<dbReference type="InterPro" id="IPR015590">
    <property type="entry name" value="Aldehyde_DH_dom"/>
</dbReference>
<dbReference type="Gene3D" id="3.40.605.10">
    <property type="entry name" value="Aldehyde Dehydrogenase, Chain A, domain 1"/>
    <property type="match status" value="1"/>
</dbReference>
<organism evidence="9 10">
    <name type="scientific">Coprinopsis cinerea (strain Okayama-7 / 130 / ATCC MYA-4618 / FGSC 9003)</name>
    <name type="common">Inky cap fungus</name>
    <name type="synonym">Hormographiella aspergillata</name>
    <dbReference type="NCBI Taxonomy" id="240176"/>
    <lineage>
        <taxon>Eukaryota</taxon>
        <taxon>Fungi</taxon>
        <taxon>Dikarya</taxon>
        <taxon>Basidiomycota</taxon>
        <taxon>Agaricomycotina</taxon>
        <taxon>Agaricomycetes</taxon>
        <taxon>Agaricomycetidae</taxon>
        <taxon>Agaricales</taxon>
        <taxon>Agaricineae</taxon>
        <taxon>Psathyrellaceae</taxon>
        <taxon>Coprinopsis</taxon>
    </lineage>
</organism>
<dbReference type="EMBL" id="AACS02000009">
    <property type="protein sequence ID" value="EAU89477.1"/>
    <property type="molecule type" value="Genomic_DNA"/>
</dbReference>
<evidence type="ECO:0000256" key="4">
    <source>
        <dbReference type="PIRNR" id="PIRNR036492"/>
    </source>
</evidence>
<dbReference type="VEuPathDB" id="FungiDB:CC1G_07703"/>
<gene>
    <name evidence="9" type="ORF">CC1G_07703</name>
</gene>
<dbReference type="InParanoid" id="A8NBV6"/>
<dbReference type="Pfam" id="PF00171">
    <property type="entry name" value="Aldedh"/>
    <property type="match status" value="1"/>
</dbReference>
<evidence type="ECO:0000256" key="1">
    <source>
        <dbReference type="ARBA" id="ARBA00009986"/>
    </source>
</evidence>
<reference evidence="9 10" key="1">
    <citation type="journal article" date="2010" name="Proc. Natl. Acad. Sci. U.S.A.">
        <title>Insights into evolution of multicellular fungi from the assembled chromosomes of the mushroom Coprinopsis cinerea (Coprinus cinereus).</title>
        <authorList>
            <person name="Stajich J.E."/>
            <person name="Wilke S.K."/>
            <person name="Ahren D."/>
            <person name="Au C.H."/>
            <person name="Birren B.W."/>
            <person name="Borodovsky M."/>
            <person name="Burns C."/>
            <person name="Canback B."/>
            <person name="Casselton L.A."/>
            <person name="Cheng C.K."/>
            <person name="Deng J."/>
            <person name="Dietrich F.S."/>
            <person name="Fargo D.C."/>
            <person name="Farman M.L."/>
            <person name="Gathman A.C."/>
            <person name="Goldberg J."/>
            <person name="Guigo R."/>
            <person name="Hoegger P.J."/>
            <person name="Hooker J.B."/>
            <person name="Huggins A."/>
            <person name="James T.Y."/>
            <person name="Kamada T."/>
            <person name="Kilaru S."/>
            <person name="Kodira C."/>
            <person name="Kues U."/>
            <person name="Kupfer D."/>
            <person name="Kwan H.S."/>
            <person name="Lomsadze A."/>
            <person name="Li W."/>
            <person name="Lilly W.W."/>
            <person name="Ma L.J."/>
            <person name="Mackey A.J."/>
            <person name="Manning G."/>
            <person name="Martin F."/>
            <person name="Muraguchi H."/>
            <person name="Natvig D.O."/>
            <person name="Palmerini H."/>
            <person name="Ramesh M.A."/>
            <person name="Rehmeyer C.J."/>
            <person name="Roe B.A."/>
            <person name="Shenoy N."/>
            <person name="Stanke M."/>
            <person name="Ter-Hovhannisyan V."/>
            <person name="Tunlid A."/>
            <person name="Velagapudi R."/>
            <person name="Vision T.J."/>
            <person name="Zeng Q."/>
            <person name="Zolan M.E."/>
            <person name="Pukkila P.J."/>
        </authorList>
    </citation>
    <scope>NUCLEOTIDE SEQUENCE [LARGE SCALE GENOMIC DNA]</scope>
    <source>
        <strain evidence="10">Okayama-7 / 130 / ATCC MYA-4618 / FGSC 9003</strain>
    </source>
</reference>
<sequence length="515" mass="56369">MPELVYTSLEDIEKIHEELRAGFRSGKLNSIEYRKYQLLQIGYLVQENFEAFENALKADLGRPVLESRFVEINTCIGDALKAYKNVEKWAKPEYPAFNINFFAMKPTINKVPKGTVLIIAPFNYPLWLTIGPLVGAIAAGNTVLLKPSESTPAVSSLLAELVPKYLDSDLVRVVNGAVAETSKILELQWDHILYTGSGRVGKIVATAAAKHLTPVSLELGGKSPVIVDPTCDLQTATRRILWGKCTNAGQTCVAPDYILVPRSFQNTFIEALTKTYNEFFPSDAKPSDPDNFARMITPQAFNRVKGLLDATKGTVVLGGETDAATKFIAPTIVKDVLPDDSLMSDEIFGPILPIVAVEDIDEAIRFVNSRDHPLALYVFTQDQAVKDRVFRNTQSGAYSVNEVVIHTGVDGLPFGGTGPSGYGEHTGKFSFDMFTHLRSSIDSPSWVDAILKFRYPPYTAKKLKATENFKVKLPAKPKGPPSVSSSGSRLNKWFVLALAVAVAAGLTKRARALIA</sequence>
<dbReference type="OrthoDB" id="440325at2759"/>
<keyword evidence="2 4" id="KW-0560">Oxidoreductase</keyword>
<dbReference type="PROSITE" id="PS00687">
    <property type="entry name" value="ALDEHYDE_DEHYDR_GLU"/>
    <property type="match status" value="1"/>
</dbReference>
<dbReference type="PANTHER" id="PTHR43570">
    <property type="entry name" value="ALDEHYDE DEHYDROGENASE"/>
    <property type="match status" value="1"/>
</dbReference>
<evidence type="ECO:0000256" key="2">
    <source>
        <dbReference type="ARBA" id="ARBA00023002"/>
    </source>
</evidence>
<dbReference type="RefSeq" id="XP_001832316.1">
    <property type="nucleotide sequence ID" value="XM_001832264.1"/>
</dbReference>
<dbReference type="GO" id="GO:0004029">
    <property type="term" value="F:aldehyde dehydrogenase (NAD+) activity"/>
    <property type="evidence" value="ECO:0007669"/>
    <property type="project" value="TreeGrafter"/>
</dbReference>
<comment type="similarity">
    <text evidence="1 4 7">Belongs to the aldehyde dehydrogenase family.</text>
</comment>
<dbReference type="Proteomes" id="UP000001861">
    <property type="component" value="Unassembled WGS sequence"/>
</dbReference>
<dbReference type="FunFam" id="3.40.309.10:FF:000025">
    <property type="entry name" value="Aldehyde dehydrogenase"/>
    <property type="match status" value="1"/>
</dbReference>
<keyword evidence="10" id="KW-1185">Reference proteome</keyword>
<dbReference type="PANTHER" id="PTHR43570:SF16">
    <property type="entry name" value="ALDEHYDE DEHYDROGENASE TYPE III, ISOFORM Q"/>
    <property type="match status" value="1"/>
</dbReference>
<name>A8NBV6_COPC7</name>
<dbReference type="KEGG" id="cci:CC1G_07703"/>
<evidence type="ECO:0000313" key="10">
    <source>
        <dbReference type="Proteomes" id="UP000001861"/>
    </source>
</evidence>
<dbReference type="Gene3D" id="3.40.309.10">
    <property type="entry name" value="Aldehyde Dehydrogenase, Chain A, domain 2"/>
    <property type="match status" value="1"/>
</dbReference>
<evidence type="ECO:0000259" key="8">
    <source>
        <dbReference type="Pfam" id="PF00171"/>
    </source>
</evidence>
<dbReference type="PIRSF" id="PIRSF036492">
    <property type="entry name" value="ALDH"/>
    <property type="match status" value="1"/>
</dbReference>
<dbReference type="GeneID" id="6008800"/>
<dbReference type="GO" id="GO:0006081">
    <property type="term" value="P:aldehyde metabolic process"/>
    <property type="evidence" value="ECO:0007669"/>
    <property type="project" value="InterPro"/>
</dbReference>
<proteinExistence type="inferred from homology"/>
<keyword evidence="3" id="KW-0520">NAD</keyword>
<evidence type="ECO:0000256" key="7">
    <source>
        <dbReference type="RuleBase" id="RU003345"/>
    </source>
</evidence>
<dbReference type="CDD" id="cd07135">
    <property type="entry name" value="ALDH_F14-YMR110C"/>
    <property type="match status" value="1"/>
</dbReference>
<dbReference type="InterPro" id="IPR016162">
    <property type="entry name" value="Ald_DH_N"/>
</dbReference>
<dbReference type="InterPro" id="IPR012394">
    <property type="entry name" value="Aldehyde_DH_NAD(P)"/>
</dbReference>
<evidence type="ECO:0000256" key="3">
    <source>
        <dbReference type="ARBA" id="ARBA00023027"/>
    </source>
</evidence>
<feature type="active site" evidence="5">
    <location>
        <position position="252"/>
    </location>
</feature>